<dbReference type="CDD" id="cd00009">
    <property type="entry name" value="AAA"/>
    <property type="match status" value="1"/>
</dbReference>
<accession>A0ABS4GKH6</accession>
<keyword evidence="4" id="KW-1185">Reference proteome</keyword>
<dbReference type="InterPro" id="IPR004482">
    <property type="entry name" value="Mg_chelat-rel"/>
</dbReference>
<dbReference type="PANTHER" id="PTHR32039">
    <property type="entry name" value="MAGNESIUM-CHELATASE SUBUNIT CHLI"/>
    <property type="match status" value="1"/>
</dbReference>
<gene>
    <name evidence="3" type="ORF">J2Z37_000760</name>
</gene>
<dbReference type="EMBL" id="JAGGKT010000001">
    <property type="protein sequence ID" value="MBP1930773.1"/>
    <property type="molecule type" value="Genomic_DNA"/>
</dbReference>
<dbReference type="Gene3D" id="3.40.50.300">
    <property type="entry name" value="P-loop containing nucleotide triphosphate hydrolases"/>
    <property type="match status" value="1"/>
</dbReference>
<dbReference type="SUPFAM" id="SSF52540">
    <property type="entry name" value="P-loop containing nucleoside triphosphate hydrolases"/>
    <property type="match status" value="1"/>
</dbReference>
<dbReference type="InterPro" id="IPR045006">
    <property type="entry name" value="CHLI-like"/>
</dbReference>
<protein>
    <submittedName>
        <fullName evidence="3">Magnesium chelatase family protein</fullName>
    </submittedName>
</protein>
<dbReference type="Gene3D" id="3.30.230.10">
    <property type="match status" value="1"/>
</dbReference>
<dbReference type="NCBIfam" id="TIGR00368">
    <property type="entry name" value="YifB family Mg chelatase-like AAA ATPase"/>
    <property type="match status" value="1"/>
</dbReference>
<dbReference type="InterPro" id="IPR000523">
    <property type="entry name" value="Mg_chelatse_chII-like_cat_dom"/>
</dbReference>
<dbReference type="InterPro" id="IPR003593">
    <property type="entry name" value="AAA+_ATPase"/>
</dbReference>
<dbReference type="Pfam" id="PF13541">
    <property type="entry name" value="ChlI"/>
    <property type="match status" value="1"/>
</dbReference>
<sequence length="505" mass="56295">MFYKTYSAGIIGIDGFIVEVETDLTKGLPQYSLVGLPDSAVKESKERVRSAIRNSGFAFPLGRITINLAPASLKKIGAAYDLAVAVGILSASRQAPIQLDDRTLLIGELSLDGQIKPIRGILPMALTAKKRGFTRIIVPLENAPEASLSGLLTYPLEYLKDLPVVFKHPPYSARKLPFHSHSHSFNTNDYSAIIGQQQAKRALEIAASGSHHILMVGPPGSGKTLLASSLPSILPPLTVEQMIEVMKIYSAYGKTNHPMVNVRPFRAPHHSITSVGLIGGGALLKPGEITLAHHGVLYLDEICEFPRQVLNLLRQPLEERRIELHRNRQIVSFPANFMLIGNMNPCPCGYFGFPDGIHQCRCGSPAIERYQNRISGPLLDRFDIRVEVPRQEIDPFHTQVEENPLQAIQKRVLSAIKWQEDRFSSGKRNSEMDLAEIKRFCIMSPKAKSMLRQVYQHFCLSHRGLHRILKLARTIADLDSSETIIEQHIAEAVQFRTQEKNIFSI</sequence>
<proteinExistence type="inferred from homology"/>
<dbReference type="Pfam" id="PF01078">
    <property type="entry name" value="Mg_chelatase"/>
    <property type="match status" value="1"/>
</dbReference>
<dbReference type="Pfam" id="PF13335">
    <property type="entry name" value="Mg_chelatase_C"/>
    <property type="match status" value="1"/>
</dbReference>
<name>A0ABS4GKH6_9BACL</name>
<evidence type="ECO:0000256" key="1">
    <source>
        <dbReference type="ARBA" id="ARBA00006354"/>
    </source>
</evidence>
<comment type="similarity">
    <text evidence="1">Belongs to the Mg-chelatase subunits D/I family. ComM subfamily.</text>
</comment>
<dbReference type="InterPro" id="IPR027417">
    <property type="entry name" value="P-loop_NTPase"/>
</dbReference>
<dbReference type="SUPFAM" id="SSF54211">
    <property type="entry name" value="Ribosomal protein S5 domain 2-like"/>
    <property type="match status" value="1"/>
</dbReference>
<dbReference type="RefSeq" id="WP_209808843.1">
    <property type="nucleotide sequence ID" value="NZ_JAGGKT010000001.1"/>
</dbReference>
<dbReference type="InterPro" id="IPR025158">
    <property type="entry name" value="Mg_chelat-rel_C"/>
</dbReference>
<dbReference type="InterPro" id="IPR014721">
    <property type="entry name" value="Ribsml_uS5_D2-typ_fold_subgr"/>
</dbReference>
<reference evidence="3 4" key="1">
    <citation type="submission" date="2021-03" db="EMBL/GenBank/DDBJ databases">
        <title>Genomic Encyclopedia of Type Strains, Phase IV (KMG-IV): sequencing the most valuable type-strain genomes for metagenomic binning, comparative biology and taxonomic classification.</title>
        <authorList>
            <person name="Goeker M."/>
        </authorList>
    </citation>
    <scope>NUCLEOTIDE SEQUENCE [LARGE SCALE GENOMIC DNA]</scope>
    <source>
        <strain evidence="3 4">DSM 24738</strain>
    </source>
</reference>
<dbReference type="SMART" id="SM00382">
    <property type="entry name" value="AAA"/>
    <property type="match status" value="1"/>
</dbReference>
<evidence type="ECO:0000259" key="2">
    <source>
        <dbReference type="SMART" id="SM00382"/>
    </source>
</evidence>
<dbReference type="InterPro" id="IPR020568">
    <property type="entry name" value="Ribosomal_Su5_D2-typ_SF"/>
</dbReference>
<dbReference type="PANTHER" id="PTHR32039:SF7">
    <property type="entry name" value="COMPETENCE PROTEIN COMM"/>
    <property type="match status" value="1"/>
</dbReference>
<organism evidence="3 4">
    <name type="scientific">Ammoniphilus resinae</name>
    <dbReference type="NCBI Taxonomy" id="861532"/>
    <lineage>
        <taxon>Bacteria</taxon>
        <taxon>Bacillati</taxon>
        <taxon>Bacillota</taxon>
        <taxon>Bacilli</taxon>
        <taxon>Bacillales</taxon>
        <taxon>Paenibacillaceae</taxon>
        <taxon>Aneurinibacillus group</taxon>
        <taxon>Ammoniphilus</taxon>
    </lineage>
</organism>
<comment type="caution">
    <text evidence="3">The sequence shown here is derived from an EMBL/GenBank/DDBJ whole genome shotgun (WGS) entry which is preliminary data.</text>
</comment>
<dbReference type="Proteomes" id="UP001519343">
    <property type="component" value="Unassembled WGS sequence"/>
</dbReference>
<evidence type="ECO:0000313" key="4">
    <source>
        <dbReference type="Proteomes" id="UP001519343"/>
    </source>
</evidence>
<evidence type="ECO:0000313" key="3">
    <source>
        <dbReference type="EMBL" id="MBP1930773.1"/>
    </source>
</evidence>
<feature type="domain" description="AAA+ ATPase" evidence="2">
    <location>
        <begin position="209"/>
        <end position="392"/>
    </location>
</feature>